<evidence type="ECO:0000259" key="1">
    <source>
        <dbReference type="Pfam" id="PF01520"/>
    </source>
</evidence>
<reference evidence="2 3" key="1">
    <citation type="submission" date="2021-03" db="EMBL/GenBank/DDBJ databases">
        <title>Genomic Encyclopedia of Type Strains, Phase IV (KMG-IV): sequencing the most valuable type-strain genomes for metagenomic binning, comparative biology and taxonomic classification.</title>
        <authorList>
            <person name="Goeker M."/>
        </authorList>
    </citation>
    <scope>NUCLEOTIDE SEQUENCE [LARGE SCALE GENOMIC DNA]</scope>
    <source>
        <strain evidence="2 3">DSM 1289</strain>
    </source>
</reference>
<dbReference type="RefSeq" id="WP_209457510.1">
    <property type="nucleotide sequence ID" value="NZ_BAAACS010000017.1"/>
</dbReference>
<name>A0ABS4EDZ2_9FIRM</name>
<accession>A0ABS4EDZ2</accession>
<evidence type="ECO:0000313" key="2">
    <source>
        <dbReference type="EMBL" id="MBP1856166.1"/>
    </source>
</evidence>
<feature type="domain" description="MurNAc-LAA" evidence="1">
    <location>
        <begin position="3"/>
        <end position="153"/>
    </location>
</feature>
<dbReference type="Proteomes" id="UP000767291">
    <property type="component" value="Unassembled WGS sequence"/>
</dbReference>
<dbReference type="CDD" id="cd02696">
    <property type="entry name" value="MurNAc-LAA"/>
    <property type="match status" value="1"/>
</dbReference>
<dbReference type="EMBL" id="JAGGJX010000007">
    <property type="protein sequence ID" value="MBP1856166.1"/>
    <property type="molecule type" value="Genomic_DNA"/>
</dbReference>
<dbReference type="PANTHER" id="PTHR30404:SF8">
    <property type="entry name" value="AUTOLYSIN PH-RELATED"/>
    <property type="match status" value="1"/>
</dbReference>
<dbReference type="InterPro" id="IPR050695">
    <property type="entry name" value="N-acetylmuramoyl_amidase_3"/>
</dbReference>
<protein>
    <submittedName>
        <fullName evidence="2">N-acetylmuramoyl-L-alanine amidase</fullName>
    </submittedName>
</protein>
<gene>
    <name evidence="2" type="ORF">J2Z43_002614</name>
</gene>
<organism evidence="2 3">
    <name type="scientific">Metaclostridioides mangenotii</name>
    <dbReference type="NCBI Taxonomy" id="1540"/>
    <lineage>
        <taxon>Bacteria</taxon>
        <taxon>Bacillati</taxon>
        <taxon>Bacillota</taxon>
        <taxon>Clostridia</taxon>
        <taxon>Peptostreptococcales</taxon>
        <taxon>Peptostreptococcaceae</taxon>
        <taxon>Metaclostridioides</taxon>
    </lineage>
</organism>
<proteinExistence type="predicted"/>
<dbReference type="Pfam" id="PF01520">
    <property type="entry name" value="Amidase_3"/>
    <property type="match status" value="1"/>
</dbReference>
<dbReference type="InterPro" id="IPR002508">
    <property type="entry name" value="MurNAc-LAA_cat"/>
</dbReference>
<dbReference type="SUPFAM" id="SSF53187">
    <property type="entry name" value="Zn-dependent exopeptidases"/>
    <property type="match status" value="1"/>
</dbReference>
<dbReference type="Gene3D" id="3.40.630.40">
    <property type="entry name" value="Zn-dependent exopeptidases"/>
    <property type="match status" value="1"/>
</dbReference>
<dbReference type="PANTHER" id="PTHR30404">
    <property type="entry name" value="N-ACETYLMURAMOYL-L-ALANINE AMIDASE"/>
    <property type="match status" value="1"/>
</dbReference>
<sequence length="156" mass="17360">MKIAITVGHSILKSGMCTSADGVVNEYQYCKMLAPVLSDILIKEGHTVNVIICPEKQFTSKSQEQPYKLSRINGKCYDLVIELHLNSSDNKNAKGVETIYHQNSSKGKAYAERIEKKIVGLGITSRGAKKQTEFVQKSFYILSGTDCPAVIIERWC</sequence>
<evidence type="ECO:0000313" key="3">
    <source>
        <dbReference type="Proteomes" id="UP000767291"/>
    </source>
</evidence>
<keyword evidence="3" id="KW-1185">Reference proteome</keyword>
<comment type="caution">
    <text evidence="2">The sequence shown here is derived from an EMBL/GenBank/DDBJ whole genome shotgun (WGS) entry which is preliminary data.</text>
</comment>